<accession>A0AA38REQ2</accession>
<dbReference type="EMBL" id="JANBVN010000100">
    <property type="protein sequence ID" value="KAJ9144362.1"/>
    <property type="molecule type" value="Genomic_DNA"/>
</dbReference>
<dbReference type="Proteomes" id="UP001174691">
    <property type="component" value="Unassembled WGS sequence"/>
</dbReference>
<keyword evidence="1" id="KW-0808">Transferase</keyword>
<name>A0AA38REQ2_9PEZI</name>
<dbReference type="GO" id="GO:0003964">
    <property type="term" value="F:RNA-directed DNA polymerase activity"/>
    <property type="evidence" value="ECO:0007669"/>
    <property type="project" value="UniProtKB-KW"/>
</dbReference>
<keyword evidence="2" id="KW-1185">Reference proteome</keyword>
<sequence length="857" mass="97974">MASSEILSQTLSSITTIKLTQLQKQKTEYESRKRSLLEDIASETDTRKRARALLDGTKQLPSMTANPLISLDNLGRFVQQAEHDPSVSEYLLRDYEGTLRNDLEVQSNKYEFASLYGKLVNEWTSAGKAGDGEREGFEPVGREEMHEQRATWEEYVFKPKETDGAAIKAYLERVFVSGSKDVKRAYEALVSSVRDFQKYVMEMGTHFTEDSVSTCIKGMLRSDVLTDEKRATLRDFLGNSVVLSEIADVLNMRMATRSSWSWGEAQVIEQRRNLNGRYRFYPDEDLLHAIFIYYIGRRFAVHLREGLLAFVDSEGVWKPDAKPVSKEDARRRRYFLDQTATHAGDAVEGKRATHFKESIFLDQLPAAMEEVRGSYGDDKNEAEDTRKGHVQVTQELLHMIETDVILRRKFVQDMVVIRSDFKWFGPSIPHSSIFAVLEFFGVTGEWLDFFRRVLEAPLRFKQDPADAEPQTRRRGTPLSTPLADYFGESLLFVLDFAVNQTASTRLYRLHDDMWLWGEPEKCAAGWQTMVEFADVVGLDFNMDKTGCAVMAKDGLRGSKADETVLSRLPKGDVTWGFLRLDPENGRFVINQAEVDKHIAELKLQLDACRTVFDWIQAWNVYGVRFFANNFGRPANCYGRAHVDSMLATFQRIQAALFGAESGGAGHHLKDMISSRFGVRDLPDGYLSFPVSMGGLGLQNPFVKLYLIRDQTVEEPKKLVDGFLEDEEAEYRRAKERFEGKGYSAKMGPEWDDLRGEEFMSHEEFVRYRERTSALLLNTYNRLMAQPVEKDVELRGEVKAVLQGDEEWYALSAYDRWVVQLFCKDMIARFGGLNVVDKGLLPTGLMGMLKESRFKWQG</sequence>
<organism evidence="1 2">
    <name type="scientific">Coniochaeta hoffmannii</name>
    <dbReference type="NCBI Taxonomy" id="91930"/>
    <lineage>
        <taxon>Eukaryota</taxon>
        <taxon>Fungi</taxon>
        <taxon>Dikarya</taxon>
        <taxon>Ascomycota</taxon>
        <taxon>Pezizomycotina</taxon>
        <taxon>Sordariomycetes</taxon>
        <taxon>Sordariomycetidae</taxon>
        <taxon>Coniochaetales</taxon>
        <taxon>Coniochaetaceae</taxon>
        <taxon>Coniochaeta</taxon>
    </lineage>
</organism>
<evidence type="ECO:0000313" key="1">
    <source>
        <dbReference type="EMBL" id="KAJ9144362.1"/>
    </source>
</evidence>
<evidence type="ECO:0000313" key="2">
    <source>
        <dbReference type="Proteomes" id="UP001174691"/>
    </source>
</evidence>
<reference evidence="1" key="1">
    <citation type="submission" date="2022-07" db="EMBL/GenBank/DDBJ databases">
        <title>Fungi with potential for degradation of polypropylene.</title>
        <authorList>
            <person name="Gostincar C."/>
        </authorList>
    </citation>
    <scope>NUCLEOTIDE SEQUENCE</scope>
    <source>
        <strain evidence="1">EXF-13287</strain>
    </source>
</reference>
<proteinExistence type="predicted"/>
<protein>
    <submittedName>
        <fullName evidence="1">Reverse transcriptase</fullName>
    </submittedName>
</protein>
<gene>
    <name evidence="1" type="ORF">NKR19_g6462</name>
</gene>
<keyword evidence="1" id="KW-0695">RNA-directed DNA polymerase</keyword>
<comment type="caution">
    <text evidence="1">The sequence shown here is derived from an EMBL/GenBank/DDBJ whole genome shotgun (WGS) entry which is preliminary data.</text>
</comment>
<dbReference type="AlphaFoldDB" id="A0AA38REQ2"/>
<keyword evidence="1" id="KW-0548">Nucleotidyltransferase</keyword>
<dbReference type="PANTHER" id="PTHR37015:SF2">
    <property type="entry name" value="REVERSE TRANSCRIPTASE DOMAIN-CONTAINING PROTEIN"/>
    <property type="match status" value="1"/>
</dbReference>
<dbReference type="PANTHER" id="PTHR37015">
    <property type="entry name" value="REVERSE TRANSCRIPTASE DOMAIN-CONTAINING PROTEIN"/>
    <property type="match status" value="1"/>
</dbReference>
<dbReference type="CDD" id="cd01709">
    <property type="entry name" value="RT_like_1"/>
    <property type="match status" value="1"/>
</dbReference>